<dbReference type="HOGENOM" id="CLU_107454_1_1_0"/>
<evidence type="ECO:0000313" key="1">
    <source>
        <dbReference type="EMBL" id="ADW70247.1"/>
    </source>
</evidence>
<keyword evidence="2" id="KW-1185">Reference proteome</keyword>
<dbReference type="Proteomes" id="UP000000343">
    <property type="component" value="Chromosome"/>
</dbReference>
<reference evidence="2" key="1">
    <citation type="submission" date="2011-01" db="EMBL/GenBank/DDBJ databases">
        <title>Complete sequence of chromosome of Acidobacterium sp. MP5ACTX9.</title>
        <authorList>
            <consortium name="US DOE Joint Genome Institute"/>
            <person name="Lucas S."/>
            <person name="Copeland A."/>
            <person name="Lapidus A."/>
            <person name="Cheng J.-F."/>
            <person name="Goodwin L."/>
            <person name="Pitluck S."/>
            <person name="Teshima H."/>
            <person name="Detter J.C."/>
            <person name="Han C."/>
            <person name="Tapia R."/>
            <person name="Land M."/>
            <person name="Hauser L."/>
            <person name="Kyrpides N."/>
            <person name="Ivanova N."/>
            <person name="Ovchinnikova G."/>
            <person name="Pagani I."/>
            <person name="Rawat S.R."/>
            <person name="Mannisto M."/>
            <person name="Haggblom M.M."/>
            <person name="Woyke T."/>
        </authorList>
    </citation>
    <scope>NUCLEOTIDE SEQUENCE [LARGE SCALE GENOMIC DNA]</scope>
    <source>
        <strain evidence="2">MP5ACTX9</strain>
    </source>
</reference>
<dbReference type="InterPro" id="IPR009241">
    <property type="entry name" value="HigB-like"/>
</dbReference>
<evidence type="ECO:0008006" key="3">
    <source>
        <dbReference type="Google" id="ProtNLM"/>
    </source>
</evidence>
<name>E8X1L2_GRATM</name>
<protein>
    <recommendedName>
        <fullName evidence="3">Addiction module toxin RelE</fullName>
    </recommendedName>
</protein>
<sequence>MATEVIVTTEFADWFEHLDEAEQRSVGRVIGLLEERGAILEFPFSSGINGSKFSQMRELRIQHAGEPYRVLYAFDPIRQAVLLVGGVKTGKGNRWYDEAIRLADRLFDEYLRGV</sequence>
<dbReference type="OrthoDB" id="330810at2"/>
<dbReference type="EMBL" id="CP002480">
    <property type="protein sequence ID" value="ADW70247.1"/>
    <property type="molecule type" value="Genomic_DNA"/>
</dbReference>
<proteinExistence type="predicted"/>
<dbReference type="RefSeq" id="WP_013581559.1">
    <property type="nucleotide sequence ID" value="NC_015064.1"/>
</dbReference>
<gene>
    <name evidence="1" type="ordered locus">AciX9_3236</name>
</gene>
<dbReference type="eggNOG" id="COG4683">
    <property type="taxonomic scope" value="Bacteria"/>
</dbReference>
<organism evidence="2">
    <name type="scientific">Granulicella tundricola (strain ATCC BAA-1859 / DSM 23138 / MP5ACTX9)</name>
    <dbReference type="NCBI Taxonomy" id="1198114"/>
    <lineage>
        <taxon>Bacteria</taxon>
        <taxon>Pseudomonadati</taxon>
        <taxon>Acidobacteriota</taxon>
        <taxon>Terriglobia</taxon>
        <taxon>Terriglobales</taxon>
        <taxon>Acidobacteriaceae</taxon>
        <taxon>Granulicella</taxon>
    </lineage>
</organism>
<dbReference type="AlphaFoldDB" id="E8X1L2"/>
<accession>E8X1L2</accession>
<dbReference type="PaxDb" id="1198114-AciX9_3236"/>
<dbReference type="KEGG" id="acm:AciX9_3236"/>
<evidence type="ECO:0000313" key="2">
    <source>
        <dbReference type="Proteomes" id="UP000000343"/>
    </source>
</evidence>
<dbReference type="STRING" id="1198114.AciX9_3236"/>
<dbReference type="Pfam" id="PF05973">
    <property type="entry name" value="Gp49"/>
    <property type="match status" value="1"/>
</dbReference>